<feature type="region of interest" description="Disordered" evidence="5">
    <location>
        <begin position="1"/>
        <end position="25"/>
    </location>
</feature>
<dbReference type="InterPro" id="IPR037275">
    <property type="entry name" value="Znf_CTCHY_sf"/>
</dbReference>
<dbReference type="PROSITE" id="PS51266">
    <property type="entry name" value="ZF_CHY"/>
    <property type="match status" value="1"/>
</dbReference>
<dbReference type="GO" id="GO:0061630">
    <property type="term" value="F:ubiquitin protein ligase activity"/>
    <property type="evidence" value="ECO:0007669"/>
    <property type="project" value="TreeGrafter"/>
</dbReference>
<gene>
    <name evidence="9" type="ORF">AC631_05482</name>
</gene>
<dbReference type="Pfam" id="PF13639">
    <property type="entry name" value="zf-RING_2"/>
    <property type="match status" value="1"/>
</dbReference>
<feature type="compositionally biased region" description="Acidic residues" evidence="5">
    <location>
        <begin position="358"/>
        <end position="368"/>
    </location>
</feature>
<feature type="compositionally biased region" description="Acidic residues" evidence="5">
    <location>
        <begin position="635"/>
        <end position="654"/>
    </location>
</feature>
<dbReference type="InterPro" id="IPR001841">
    <property type="entry name" value="Znf_RING"/>
</dbReference>
<dbReference type="PANTHER" id="PTHR21319">
    <property type="entry name" value="RING FINGER AND CHY ZINC FINGER DOMAIN-CONTAINING PROTEIN 1"/>
    <property type="match status" value="1"/>
</dbReference>
<dbReference type="GO" id="GO:0008270">
    <property type="term" value="F:zinc ion binding"/>
    <property type="evidence" value="ECO:0007669"/>
    <property type="project" value="UniProtKB-KW"/>
</dbReference>
<dbReference type="PROSITE" id="PS51270">
    <property type="entry name" value="ZF_CTCHY"/>
    <property type="match status" value="1"/>
</dbReference>
<evidence type="ECO:0000313" key="9">
    <source>
        <dbReference type="EMBL" id="KRZ98759.1"/>
    </source>
</evidence>
<dbReference type="InterPro" id="IPR039512">
    <property type="entry name" value="RCHY1_zinc-ribbon"/>
</dbReference>
<comment type="caution">
    <text evidence="9">The sequence shown here is derived from an EMBL/GenBank/DDBJ whole genome shotgun (WGS) entry which is preliminary data.</text>
</comment>
<feature type="region of interest" description="Disordered" evidence="5">
    <location>
        <begin position="678"/>
        <end position="702"/>
    </location>
</feature>
<feature type="region of interest" description="Disordered" evidence="5">
    <location>
        <begin position="194"/>
        <end position="237"/>
    </location>
</feature>
<dbReference type="SUPFAM" id="SSF161219">
    <property type="entry name" value="CHY zinc finger-like"/>
    <property type="match status" value="1"/>
</dbReference>
<keyword evidence="3" id="KW-0862">Zinc</keyword>
<protein>
    <submittedName>
        <fullName evidence="9">Uncharacterized protein</fullName>
    </submittedName>
</protein>
<evidence type="ECO:0000259" key="6">
    <source>
        <dbReference type="PROSITE" id="PS50089"/>
    </source>
</evidence>
<accession>A0A0V1PR94</accession>
<feature type="compositionally biased region" description="Basic and acidic residues" evidence="5">
    <location>
        <begin position="200"/>
        <end position="210"/>
    </location>
</feature>
<dbReference type="PROSITE" id="PS50089">
    <property type="entry name" value="ZF_RING_2"/>
    <property type="match status" value="1"/>
</dbReference>
<feature type="compositionally biased region" description="Polar residues" evidence="5">
    <location>
        <begin position="778"/>
        <end position="796"/>
    </location>
</feature>
<dbReference type="InterPro" id="IPR037274">
    <property type="entry name" value="Znf_CHY_sf"/>
</dbReference>
<dbReference type="PANTHER" id="PTHR21319:SF0">
    <property type="entry name" value="AND RING FINGER DOMAIN PROTEIN, PUTATIVE (AFU_ORTHOLOGUE AFUA_1G08900)-RELATED"/>
    <property type="match status" value="1"/>
</dbReference>
<dbReference type="SMART" id="SM00184">
    <property type="entry name" value="RING"/>
    <property type="match status" value="1"/>
</dbReference>
<dbReference type="InterPro" id="IPR008913">
    <property type="entry name" value="Znf_CHY"/>
</dbReference>
<feature type="region of interest" description="Disordered" evidence="5">
    <location>
        <begin position="759"/>
        <end position="796"/>
    </location>
</feature>
<feature type="region of interest" description="Disordered" evidence="5">
    <location>
        <begin position="325"/>
        <end position="368"/>
    </location>
</feature>
<keyword evidence="1" id="KW-0479">Metal-binding</keyword>
<keyword evidence="10" id="KW-1185">Reference proteome</keyword>
<proteinExistence type="predicted"/>
<feature type="compositionally biased region" description="Basic residues" evidence="5">
    <location>
        <begin position="211"/>
        <end position="220"/>
    </location>
</feature>
<evidence type="ECO:0000259" key="7">
    <source>
        <dbReference type="PROSITE" id="PS51266"/>
    </source>
</evidence>
<dbReference type="OrthoDB" id="411372at2759"/>
<dbReference type="Pfam" id="PF05495">
    <property type="entry name" value="zf-CHY"/>
    <property type="match status" value="1"/>
</dbReference>
<organism evidence="9 10">
    <name type="scientific">Debaryomyces fabryi</name>
    <dbReference type="NCBI Taxonomy" id="58627"/>
    <lineage>
        <taxon>Eukaryota</taxon>
        <taxon>Fungi</taxon>
        <taxon>Dikarya</taxon>
        <taxon>Ascomycota</taxon>
        <taxon>Saccharomycotina</taxon>
        <taxon>Pichiomycetes</taxon>
        <taxon>Debaryomycetaceae</taxon>
        <taxon>Debaryomyces</taxon>
    </lineage>
</organism>
<evidence type="ECO:0000313" key="10">
    <source>
        <dbReference type="Proteomes" id="UP000054251"/>
    </source>
</evidence>
<keyword evidence="2 4" id="KW-0863">Zinc-finger</keyword>
<dbReference type="GO" id="GO:0005634">
    <property type="term" value="C:nucleus"/>
    <property type="evidence" value="ECO:0007669"/>
    <property type="project" value="TreeGrafter"/>
</dbReference>
<dbReference type="InterPro" id="IPR017921">
    <property type="entry name" value="Znf_CTCHY"/>
</dbReference>
<dbReference type="SUPFAM" id="SSF161245">
    <property type="entry name" value="Zinc hairpin stack"/>
    <property type="match status" value="1"/>
</dbReference>
<evidence type="ECO:0000256" key="1">
    <source>
        <dbReference type="ARBA" id="ARBA00022723"/>
    </source>
</evidence>
<evidence type="ECO:0000259" key="8">
    <source>
        <dbReference type="PROSITE" id="PS51270"/>
    </source>
</evidence>
<dbReference type="GO" id="GO:0006511">
    <property type="term" value="P:ubiquitin-dependent protein catabolic process"/>
    <property type="evidence" value="ECO:0007669"/>
    <property type="project" value="TreeGrafter"/>
</dbReference>
<evidence type="ECO:0000256" key="4">
    <source>
        <dbReference type="PROSITE-ProRule" id="PRU00601"/>
    </source>
</evidence>
<dbReference type="RefSeq" id="XP_015464862.1">
    <property type="nucleotide sequence ID" value="XM_015614311.1"/>
</dbReference>
<dbReference type="CDD" id="cd16464">
    <property type="entry name" value="RING-H2_Pirh2-like"/>
    <property type="match status" value="1"/>
</dbReference>
<dbReference type="EMBL" id="LMYN01000216">
    <property type="protein sequence ID" value="KRZ98759.1"/>
    <property type="molecule type" value="Genomic_DNA"/>
</dbReference>
<dbReference type="Gene3D" id="3.30.40.10">
    <property type="entry name" value="Zinc/RING finger domain, C3HC4 (zinc finger)"/>
    <property type="match status" value="1"/>
</dbReference>
<feature type="domain" description="CHY-type" evidence="7">
    <location>
        <begin position="385"/>
        <end position="454"/>
    </location>
</feature>
<dbReference type="Pfam" id="PF14599">
    <property type="entry name" value="zinc_ribbon_6"/>
    <property type="match status" value="1"/>
</dbReference>
<name>A0A0V1PR94_9ASCO</name>
<feature type="domain" description="RING-type" evidence="6">
    <location>
        <begin position="523"/>
        <end position="565"/>
    </location>
</feature>
<reference evidence="9 10" key="1">
    <citation type="submission" date="2015-11" db="EMBL/GenBank/DDBJ databases">
        <title>The genome of Debaryomyces fabryi.</title>
        <authorList>
            <person name="Tafer H."/>
            <person name="Lopandic K."/>
        </authorList>
    </citation>
    <scope>NUCLEOTIDE SEQUENCE [LARGE SCALE GENOMIC DNA]</scope>
    <source>
        <strain evidence="9 10">CBS 789</strain>
    </source>
</reference>
<dbReference type="AlphaFoldDB" id="A0A0V1PR94"/>
<sequence length="796" mass="90736">MSIDLGNIENDKRTEENDSESDVDSLTEDLDQIGRLNLSMPLNLNLSLSSYINNLPNMPTFDIRNLRNLPKVQEFSNEISRYISTHKSGSSDTAPPEVQQTTINSMKTAISTRIQMHNFLHDLDLGLSLATAIDRLQPLTNIIHETIFLPAEDTSDFEDDYDIDRERGLESNPNQNSTEPVGVDAIVNRHQPFVSNIVKPDNEDSHSSDFKRKRRRHLHGARSLSDEDSATATGSDLDNVEGLSIDEVKALTDLSSLDDFYQESLLRKKIQKIQGLDNLSQTLKNKLVTRLMMGNYYKYVNENLAKNNMSLSPILKKQQLVLNKEDSPERSISEVIMEDNERIDEQQSTSQEGRTESEVETLSEDDDDAVILTEKDQEPSYHDAPLNNIMGCSHYQRNCKVECPTCFKWFPCRFCHDSEISSHKLIREDIKHILCMKCNTPQIPESNYCISCEAELANYFCLKCKLYDNDPTKDIYHCDKCGICRLGLGLGKDFYHCDECNICLSIDLRERHKCLTNTTHCNCPICNEYLFTSVNKVVFMKCGHLIHQMCYDELSKHSYKCPVCKKTVVNVETQFRILDQEIRQLPLPQPYNLWRCIISCNDCKGKSNVPYHVLGLKCKYCRSYNTNQQKLIKPEEEEEEEEQDDENQDEEDDDQSHLNPMRLIQTNLHSNFLIDENASNIPPEEDYDGDNNKNSDDLDEESDHEIFAKIRKLTNSFVSNLSSSGYGSNTSTVGDQPQVSYITSILQGFVNNATKDKYATKSNTDSDATMDEPEATHNESNSAHIDNSTIANNGSH</sequence>
<feature type="domain" description="CTCHY-type" evidence="8">
    <location>
        <begin position="456"/>
        <end position="522"/>
    </location>
</feature>
<evidence type="ECO:0000256" key="5">
    <source>
        <dbReference type="SAM" id="MobiDB-lite"/>
    </source>
</evidence>
<dbReference type="GeneID" id="26842491"/>
<dbReference type="Proteomes" id="UP000054251">
    <property type="component" value="Unassembled WGS sequence"/>
</dbReference>
<feature type="region of interest" description="Disordered" evidence="5">
    <location>
        <begin position="631"/>
        <end position="655"/>
    </location>
</feature>
<evidence type="ECO:0000256" key="3">
    <source>
        <dbReference type="ARBA" id="ARBA00022833"/>
    </source>
</evidence>
<evidence type="ECO:0000256" key="2">
    <source>
        <dbReference type="ARBA" id="ARBA00022771"/>
    </source>
</evidence>
<dbReference type="SUPFAM" id="SSF57850">
    <property type="entry name" value="RING/U-box"/>
    <property type="match status" value="1"/>
</dbReference>
<dbReference type="Gene3D" id="2.20.28.10">
    <property type="match status" value="1"/>
</dbReference>
<dbReference type="GO" id="GO:0016567">
    <property type="term" value="P:protein ubiquitination"/>
    <property type="evidence" value="ECO:0007669"/>
    <property type="project" value="TreeGrafter"/>
</dbReference>
<dbReference type="InterPro" id="IPR013083">
    <property type="entry name" value="Znf_RING/FYVE/PHD"/>
</dbReference>